<accession>A0ABS4TAX1</accession>
<comment type="caution">
    <text evidence="2">The sequence shown here is derived from an EMBL/GenBank/DDBJ whole genome shotgun (WGS) entry which is preliminary data.</text>
</comment>
<feature type="chain" id="PRO_5046582664" description="Peptidase inhibitor family I36" evidence="1">
    <location>
        <begin position="28"/>
        <end position="163"/>
    </location>
</feature>
<name>A0ABS4TAX1_9PSEU</name>
<organism evidence="2 3">
    <name type="scientific">Kibdelosporangium banguiense</name>
    <dbReference type="NCBI Taxonomy" id="1365924"/>
    <lineage>
        <taxon>Bacteria</taxon>
        <taxon>Bacillati</taxon>
        <taxon>Actinomycetota</taxon>
        <taxon>Actinomycetes</taxon>
        <taxon>Pseudonocardiales</taxon>
        <taxon>Pseudonocardiaceae</taxon>
        <taxon>Kibdelosporangium</taxon>
    </lineage>
</organism>
<evidence type="ECO:0008006" key="4">
    <source>
        <dbReference type="Google" id="ProtNLM"/>
    </source>
</evidence>
<evidence type="ECO:0000313" key="2">
    <source>
        <dbReference type="EMBL" id="MBP2321245.1"/>
    </source>
</evidence>
<proteinExistence type="predicted"/>
<evidence type="ECO:0000313" key="3">
    <source>
        <dbReference type="Proteomes" id="UP001519332"/>
    </source>
</evidence>
<dbReference type="EMBL" id="JAGINW010000001">
    <property type="protein sequence ID" value="MBP2321245.1"/>
    <property type="molecule type" value="Genomic_DNA"/>
</dbReference>
<feature type="signal peptide" evidence="1">
    <location>
        <begin position="1"/>
        <end position="27"/>
    </location>
</feature>
<sequence length="163" mass="17768">MKVLSRLVFAAVLGLSLVAGVSGTASAADDLPYLKSAPSGIDPACPKPGQRVKRSNDPRIFVVGPDRELNWIPSEAAYFSVWDSGNGVIVDDRIMGGVCQNTWYELNNSHLAKTATSPAIYVWDYFGGGYRWIPSPEVFDKYGFSWTKVQTVACICDTGPNWS</sequence>
<keyword evidence="3" id="KW-1185">Reference proteome</keyword>
<dbReference type="RefSeq" id="WP_209635999.1">
    <property type="nucleotide sequence ID" value="NZ_JAGINW010000001.1"/>
</dbReference>
<keyword evidence="1" id="KW-0732">Signal</keyword>
<protein>
    <recommendedName>
        <fullName evidence="4">Peptidase inhibitor family I36</fullName>
    </recommendedName>
</protein>
<gene>
    <name evidence="2" type="ORF">JOF56_001630</name>
</gene>
<dbReference type="Proteomes" id="UP001519332">
    <property type="component" value="Unassembled WGS sequence"/>
</dbReference>
<reference evidence="2 3" key="1">
    <citation type="submission" date="2021-03" db="EMBL/GenBank/DDBJ databases">
        <title>Sequencing the genomes of 1000 actinobacteria strains.</title>
        <authorList>
            <person name="Klenk H.-P."/>
        </authorList>
    </citation>
    <scope>NUCLEOTIDE SEQUENCE [LARGE SCALE GENOMIC DNA]</scope>
    <source>
        <strain evidence="2 3">DSM 46670</strain>
    </source>
</reference>
<evidence type="ECO:0000256" key="1">
    <source>
        <dbReference type="SAM" id="SignalP"/>
    </source>
</evidence>